<dbReference type="RefSeq" id="WP_189584097.1">
    <property type="nucleotide sequence ID" value="NZ_BMYV01000002.1"/>
</dbReference>
<dbReference type="EMBL" id="BMYV01000002">
    <property type="protein sequence ID" value="GGX67231.1"/>
    <property type="molecule type" value="Genomic_DNA"/>
</dbReference>
<dbReference type="AlphaFoldDB" id="A0A918NFS8"/>
<organism evidence="1 2">
    <name type="scientific">Litorimonas cladophorae</name>
    <dbReference type="NCBI Taxonomy" id="1220491"/>
    <lineage>
        <taxon>Bacteria</taxon>
        <taxon>Pseudomonadati</taxon>
        <taxon>Pseudomonadota</taxon>
        <taxon>Alphaproteobacteria</taxon>
        <taxon>Maricaulales</taxon>
        <taxon>Robiginitomaculaceae</taxon>
    </lineage>
</organism>
<comment type="caution">
    <text evidence="1">The sequence shown here is derived from an EMBL/GenBank/DDBJ whole genome shotgun (WGS) entry which is preliminary data.</text>
</comment>
<gene>
    <name evidence="1" type="ORF">GCM10011309_16110</name>
</gene>
<evidence type="ECO:0000313" key="2">
    <source>
        <dbReference type="Proteomes" id="UP000600865"/>
    </source>
</evidence>
<proteinExistence type="predicted"/>
<evidence type="ECO:0000313" key="1">
    <source>
        <dbReference type="EMBL" id="GGX67231.1"/>
    </source>
</evidence>
<reference evidence="1 2" key="1">
    <citation type="journal article" date="2014" name="Int. J. Syst. Evol. Microbiol.">
        <title>Complete genome sequence of Corynebacterium casei LMG S-19264T (=DSM 44701T), isolated from a smear-ripened cheese.</title>
        <authorList>
            <consortium name="US DOE Joint Genome Institute (JGI-PGF)"/>
            <person name="Walter F."/>
            <person name="Albersmeier A."/>
            <person name="Kalinowski J."/>
            <person name="Ruckert C."/>
        </authorList>
    </citation>
    <scope>NUCLEOTIDE SEQUENCE [LARGE SCALE GENOMIC DNA]</scope>
    <source>
        <strain evidence="1 2">KCTC 23968</strain>
    </source>
</reference>
<accession>A0A918NFS8</accession>
<sequence length="146" mass="17312">MIVNNVIEPEFRFWTIESIEKIANDFDLPNESSMQDWAFEIADPNRLSEFFEALKSYKLEPDVQFTLMDIVLQSLEESDIDFLEDQIAFAIKKYLTKNYSIHAYQIWYWSAFDNELEDAFRISSLMRAVWDNMNPQTLPKTHPSPE</sequence>
<dbReference type="Proteomes" id="UP000600865">
    <property type="component" value="Unassembled WGS sequence"/>
</dbReference>
<keyword evidence="2" id="KW-1185">Reference proteome</keyword>
<name>A0A918NFS8_9PROT</name>
<protein>
    <submittedName>
        <fullName evidence="1">Uncharacterized protein</fullName>
    </submittedName>
</protein>